<dbReference type="EMBL" id="JAACFV010000007">
    <property type="protein sequence ID" value="KAF7513210.1"/>
    <property type="molecule type" value="Genomic_DNA"/>
</dbReference>
<reference evidence="1" key="1">
    <citation type="submission" date="2020-02" db="EMBL/GenBank/DDBJ databases">
        <authorList>
            <person name="Palmer J.M."/>
        </authorList>
    </citation>
    <scope>NUCLEOTIDE SEQUENCE</scope>
    <source>
        <strain evidence="1">EPUS1.4</strain>
        <tissue evidence="1">Thallus</tissue>
    </source>
</reference>
<comment type="caution">
    <text evidence="1">The sequence shown here is derived from an EMBL/GenBank/DDBJ whole genome shotgun (WGS) entry which is preliminary data.</text>
</comment>
<accession>A0A8H7APS7</accession>
<evidence type="ECO:0000313" key="2">
    <source>
        <dbReference type="Proteomes" id="UP000606974"/>
    </source>
</evidence>
<gene>
    <name evidence="1" type="ORF">GJ744_010606</name>
</gene>
<dbReference type="OrthoDB" id="2915840at2759"/>
<evidence type="ECO:0000313" key="1">
    <source>
        <dbReference type="EMBL" id="KAF7513210.1"/>
    </source>
</evidence>
<dbReference type="AlphaFoldDB" id="A0A8H7APS7"/>
<proteinExistence type="predicted"/>
<name>A0A8H7APS7_9EURO</name>
<protein>
    <submittedName>
        <fullName evidence="1">Uncharacterized protein</fullName>
    </submittedName>
</protein>
<organism evidence="1 2">
    <name type="scientific">Endocarpon pusillum</name>
    <dbReference type="NCBI Taxonomy" id="364733"/>
    <lineage>
        <taxon>Eukaryota</taxon>
        <taxon>Fungi</taxon>
        <taxon>Dikarya</taxon>
        <taxon>Ascomycota</taxon>
        <taxon>Pezizomycotina</taxon>
        <taxon>Eurotiomycetes</taxon>
        <taxon>Chaetothyriomycetidae</taxon>
        <taxon>Verrucariales</taxon>
        <taxon>Verrucariaceae</taxon>
        <taxon>Endocarpon</taxon>
    </lineage>
</organism>
<dbReference type="Proteomes" id="UP000606974">
    <property type="component" value="Unassembled WGS sequence"/>
</dbReference>
<keyword evidence="2" id="KW-1185">Reference proteome</keyword>
<sequence length="109" mass="11900">MTDFWSTLKKGNVTILRDNVDVARRGSVLLRSGQVVECNHVLNAAGWGGHFNFLSSELKEELGIPAYGGALSSETDEKSDFWEKHDKAAEEVVSKSLPLLAKGPQNVSN</sequence>